<protein>
    <recommendedName>
        <fullName evidence="1">Knr4/Smi1-like domain-containing protein</fullName>
    </recommendedName>
</protein>
<evidence type="ECO:0000313" key="2">
    <source>
        <dbReference type="EMBL" id="MBA8881473.1"/>
    </source>
</evidence>
<dbReference type="InterPro" id="IPR037883">
    <property type="entry name" value="Knr4/Smi1-like_sf"/>
</dbReference>
<dbReference type="RefSeq" id="WP_182552041.1">
    <property type="nucleotide sequence ID" value="NZ_JACGXN010000014.1"/>
</dbReference>
<dbReference type="EMBL" id="JACGXN010000014">
    <property type="protein sequence ID" value="MBA8881473.1"/>
    <property type="molecule type" value="Genomic_DNA"/>
</dbReference>
<comment type="caution">
    <text evidence="2">The sequence shown here is derived from an EMBL/GenBank/DDBJ whole genome shotgun (WGS) entry which is preliminary data.</text>
</comment>
<dbReference type="SUPFAM" id="SSF160631">
    <property type="entry name" value="SMI1/KNR4-like"/>
    <property type="match status" value="1"/>
</dbReference>
<dbReference type="Gene3D" id="3.40.1580.10">
    <property type="entry name" value="SMI1/KNR4-like"/>
    <property type="match status" value="1"/>
</dbReference>
<dbReference type="Pfam" id="PF09346">
    <property type="entry name" value="SMI1_KNR4"/>
    <property type="match status" value="1"/>
</dbReference>
<name>A0A839ELS0_9HYPH</name>
<evidence type="ECO:0000313" key="3">
    <source>
        <dbReference type="Proteomes" id="UP000549052"/>
    </source>
</evidence>
<evidence type="ECO:0000259" key="1">
    <source>
        <dbReference type="SMART" id="SM00860"/>
    </source>
</evidence>
<proteinExistence type="predicted"/>
<gene>
    <name evidence="2" type="ORF">FHW16_005214</name>
</gene>
<sequence length="186" mass="21308">MDNKLIRPSQQGSQRVTWDDVPNPAADVAAFERENNIKLPDGYRRFMLAYNGGRVYPCMFTYTVPLEIYPSTEPVTFLDPLYDWAYAMQLWNGDIYLGSNPPNMLIIGSDPGGLQVLLSLRKDSYGKVFTWVQSQDSRGVEGNDMIYLQANSFRDFIASLFDNANRDAYSYWHRPGLADLERKLDI</sequence>
<feature type="domain" description="Knr4/Smi1-like" evidence="1">
    <location>
        <begin position="22"/>
        <end position="159"/>
    </location>
</feature>
<reference evidence="2 3" key="1">
    <citation type="submission" date="2020-07" db="EMBL/GenBank/DDBJ databases">
        <title>Genomic Encyclopedia of Type Strains, Phase IV (KMG-V): Genome sequencing to study the core and pangenomes of soil and plant-associated prokaryotes.</title>
        <authorList>
            <person name="Whitman W."/>
        </authorList>
    </citation>
    <scope>NUCLEOTIDE SEQUENCE [LARGE SCALE GENOMIC DNA]</scope>
    <source>
        <strain evidence="2 3">AN3</strain>
    </source>
</reference>
<dbReference type="InterPro" id="IPR018958">
    <property type="entry name" value="Knr4/Smi1-like_dom"/>
</dbReference>
<dbReference type="SMART" id="SM00860">
    <property type="entry name" value="SMI1_KNR4"/>
    <property type="match status" value="1"/>
</dbReference>
<organism evidence="2 3">
    <name type="scientific">Phyllobacterium myrsinacearum</name>
    <dbReference type="NCBI Taxonomy" id="28101"/>
    <lineage>
        <taxon>Bacteria</taxon>
        <taxon>Pseudomonadati</taxon>
        <taxon>Pseudomonadota</taxon>
        <taxon>Alphaproteobacteria</taxon>
        <taxon>Hyphomicrobiales</taxon>
        <taxon>Phyllobacteriaceae</taxon>
        <taxon>Phyllobacterium</taxon>
    </lineage>
</organism>
<dbReference type="Proteomes" id="UP000549052">
    <property type="component" value="Unassembled WGS sequence"/>
</dbReference>
<keyword evidence="3" id="KW-1185">Reference proteome</keyword>
<accession>A0A839ELS0</accession>
<dbReference type="AlphaFoldDB" id="A0A839ELS0"/>